<dbReference type="GO" id="GO:0006412">
    <property type="term" value="P:translation"/>
    <property type="evidence" value="ECO:0007669"/>
    <property type="project" value="UniProtKB-UniRule"/>
</dbReference>
<dbReference type="RefSeq" id="WP_025317808.1">
    <property type="nucleotide sequence ID" value="NZ_CP002082.1"/>
</dbReference>
<comment type="function">
    <text evidence="1">Allows the formation of correctly charged Asn-tRNA(Asn) or Gln-tRNA(Gln) through the transamidation of misacylated Asp-tRNA(Asn) or Glu-tRNA(Gln) in organisms which lack either or both of asparaginyl-tRNA or glutaminyl-tRNA synthetases. The reaction takes place in the presence of glutamine and ATP through an activated phospho-Asp-tRNA(Asn) or phospho-Glu-tRNA(Gln).</text>
</comment>
<dbReference type="GO" id="GO:0005524">
    <property type="term" value="F:ATP binding"/>
    <property type="evidence" value="ECO:0007669"/>
    <property type="project" value="UniProtKB-KW"/>
</dbReference>
<dbReference type="EC" id="6.3.5.-" evidence="1"/>
<dbReference type="KEGG" id="smir:SMM_1073"/>
<reference evidence="2 3" key="1">
    <citation type="submission" date="2013-09" db="EMBL/GenBank/DDBJ databases">
        <title>Complete genome sequence of Spiroplasma mirum suckling mouse cataract agent.</title>
        <authorList>
            <person name="Landry C.A."/>
            <person name="Bastian F.O."/>
            <person name="Thune R.L."/>
        </authorList>
    </citation>
    <scope>NUCLEOTIDE SEQUENCE [LARGE SCALE GENOMIC DNA]</scope>
    <source>
        <strain evidence="2 3">SMCA</strain>
    </source>
</reference>
<keyword evidence="1" id="KW-0648">Protein biosynthesis</keyword>
<sequence>MARIDKEKLRQLAHNIMLDLSEQELEKLSNEFDVILKQMDLVQKIDTTNVHSMHFPFEITVTSLRDDEEIEQVLQAELLRNAPVVEDDYIVINKVVK</sequence>
<comment type="catalytic activity">
    <reaction evidence="1">
        <text>L-aspartyl-tRNA(Asn) + L-glutamine + ATP + H2O = L-asparaginyl-tRNA(Asn) + L-glutamate + ADP + phosphate + 2 H(+)</text>
        <dbReference type="Rhea" id="RHEA:14513"/>
        <dbReference type="Rhea" id="RHEA-COMP:9674"/>
        <dbReference type="Rhea" id="RHEA-COMP:9677"/>
        <dbReference type="ChEBI" id="CHEBI:15377"/>
        <dbReference type="ChEBI" id="CHEBI:15378"/>
        <dbReference type="ChEBI" id="CHEBI:29985"/>
        <dbReference type="ChEBI" id="CHEBI:30616"/>
        <dbReference type="ChEBI" id="CHEBI:43474"/>
        <dbReference type="ChEBI" id="CHEBI:58359"/>
        <dbReference type="ChEBI" id="CHEBI:78515"/>
        <dbReference type="ChEBI" id="CHEBI:78516"/>
        <dbReference type="ChEBI" id="CHEBI:456216"/>
    </reaction>
</comment>
<name>W0GS24_9MOLU</name>
<accession>W0GS24</accession>
<dbReference type="PANTHER" id="PTHR15004:SF0">
    <property type="entry name" value="GLUTAMYL-TRNA(GLN) AMIDOTRANSFERASE SUBUNIT C, MITOCHONDRIAL"/>
    <property type="match status" value="1"/>
</dbReference>
<dbReference type="GO" id="GO:0006450">
    <property type="term" value="P:regulation of translational fidelity"/>
    <property type="evidence" value="ECO:0007669"/>
    <property type="project" value="InterPro"/>
</dbReference>
<dbReference type="SUPFAM" id="SSF141000">
    <property type="entry name" value="Glu-tRNAGln amidotransferase C subunit"/>
    <property type="match status" value="1"/>
</dbReference>
<dbReference type="PANTHER" id="PTHR15004">
    <property type="entry name" value="GLUTAMYL-TRNA(GLN) AMIDOTRANSFERASE SUBUNIT C, MITOCHONDRIAL"/>
    <property type="match status" value="1"/>
</dbReference>
<dbReference type="KEGG" id="smia:P344_06390"/>
<evidence type="ECO:0000313" key="3">
    <source>
        <dbReference type="Proteomes" id="UP000019260"/>
    </source>
</evidence>
<keyword evidence="1" id="KW-0067">ATP-binding</keyword>
<dbReference type="eggNOG" id="COG0721">
    <property type="taxonomic scope" value="Bacteria"/>
</dbReference>
<keyword evidence="1" id="KW-0436">Ligase</keyword>
<evidence type="ECO:0000256" key="1">
    <source>
        <dbReference type="HAMAP-Rule" id="MF_00122"/>
    </source>
</evidence>
<dbReference type="InterPro" id="IPR036113">
    <property type="entry name" value="Asp/Glu-ADT_sf_sub_c"/>
</dbReference>
<organism evidence="2 3">
    <name type="scientific">Spiroplasma mirum ATCC 29335</name>
    <dbReference type="NCBI Taxonomy" id="838561"/>
    <lineage>
        <taxon>Bacteria</taxon>
        <taxon>Bacillati</taxon>
        <taxon>Mycoplasmatota</taxon>
        <taxon>Mollicutes</taxon>
        <taxon>Entomoplasmatales</taxon>
        <taxon>Spiroplasmataceae</taxon>
        <taxon>Spiroplasma</taxon>
    </lineage>
</organism>
<dbReference type="OrthoDB" id="399009at2"/>
<comment type="subunit">
    <text evidence="1">Heterotrimer of A, B and C subunits.</text>
</comment>
<dbReference type="EMBL" id="CP006720">
    <property type="protein sequence ID" value="AHI58581.1"/>
    <property type="molecule type" value="Genomic_DNA"/>
</dbReference>
<dbReference type="InterPro" id="IPR003837">
    <property type="entry name" value="GatC"/>
</dbReference>
<dbReference type="Gene3D" id="1.10.20.60">
    <property type="entry name" value="Glu-tRNAGln amidotransferase C subunit, N-terminal domain"/>
    <property type="match status" value="1"/>
</dbReference>
<dbReference type="PATRIC" id="fig|838561.3.peg.1225"/>
<dbReference type="HAMAP" id="MF_00122">
    <property type="entry name" value="GatC"/>
    <property type="match status" value="1"/>
</dbReference>
<gene>
    <name evidence="1" type="primary">gatC</name>
    <name evidence="2" type="ORF">P344_06390</name>
</gene>
<dbReference type="HOGENOM" id="CLU_105899_4_2_14"/>
<dbReference type="Pfam" id="PF02686">
    <property type="entry name" value="GatC"/>
    <property type="match status" value="1"/>
</dbReference>
<dbReference type="GO" id="GO:0050566">
    <property type="term" value="F:asparaginyl-tRNA synthase (glutamine-hydrolyzing) activity"/>
    <property type="evidence" value="ECO:0007669"/>
    <property type="project" value="RHEA"/>
</dbReference>
<dbReference type="Proteomes" id="UP000019260">
    <property type="component" value="Chromosome"/>
</dbReference>
<evidence type="ECO:0000313" key="2">
    <source>
        <dbReference type="EMBL" id="AHI58581.1"/>
    </source>
</evidence>
<dbReference type="GO" id="GO:0070681">
    <property type="term" value="P:glutaminyl-tRNAGln biosynthesis via transamidation"/>
    <property type="evidence" value="ECO:0007669"/>
    <property type="project" value="TreeGrafter"/>
</dbReference>
<dbReference type="AlphaFoldDB" id="W0GS24"/>
<dbReference type="STRING" id="838561.P344_06390"/>
<keyword evidence="1" id="KW-0547">Nucleotide-binding</keyword>
<comment type="similarity">
    <text evidence="1">Belongs to the GatC family.</text>
</comment>
<dbReference type="NCBIfam" id="TIGR00135">
    <property type="entry name" value="gatC"/>
    <property type="match status" value="1"/>
</dbReference>
<comment type="catalytic activity">
    <reaction evidence="1">
        <text>L-glutamyl-tRNA(Gln) + L-glutamine + ATP + H2O = L-glutaminyl-tRNA(Gln) + L-glutamate + ADP + phosphate + H(+)</text>
        <dbReference type="Rhea" id="RHEA:17521"/>
        <dbReference type="Rhea" id="RHEA-COMP:9681"/>
        <dbReference type="Rhea" id="RHEA-COMP:9684"/>
        <dbReference type="ChEBI" id="CHEBI:15377"/>
        <dbReference type="ChEBI" id="CHEBI:15378"/>
        <dbReference type="ChEBI" id="CHEBI:29985"/>
        <dbReference type="ChEBI" id="CHEBI:30616"/>
        <dbReference type="ChEBI" id="CHEBI:43474"/>
        <dbReference type="ChEBI" id="CHEBI:58359"/>
        <dbReference type="ChEBI" id="CHEBI:78520"/>
        <dbReference type="ChEBI" id="CHEBI:78521"/>
        <dbReference type="ChEBI" id="CHEBI:456216"/>
    </reaction>
</comment>
<dbReference type="GO" id="GO:0050567">
    <property type="term" value="F:glutaminyl-tRNA synthase (glutamine-hydrolyzing) activity"/>
    <property type="evidence" value="ECO:0007669"/>
    <property type="project" value="UniProtKB-UniRule"/>
</dbReference>
<proteinExistence type="inferred from homology"/>
<keyword evidence="3" id="KW-1185">Reference proteome</keyword>
<protein>
    <recommendedName>
        <fullName evidence="1">Aspartyl/glutamyl-tRNA(Asn/Gln) amidotransferase subunit C</fullName>
        <shortName evidence="1">Asp/Glu-ADT subunit C</shortName>
        <ecNumber evidence="1">6.3.5.-</ecNumber>
    </recommendedName>
</protein>